<dbReference type="Proteomes" id="UP000661193">
    <property type="component" value="Unassembled WGS sequence"/>
</dbReference>
<comment type="caution">
    <text evidence="2">The sequence shown here is derived from an EMBL/GenBank/DDBJ whole genome shotgun (WGS) entry which is preliminary data.</text>
</comment>
<evidence type="ECO:0000313" key="3">
    <source>
        <dbReference type="Proteomes" id="UP000661193"/>
    </source>
</evidence>
<evidence type="ECO:0000256" key="1">
    <source>
        <dbReference type="SAM" id="MobiDB-lite"/>
    </source>
</evidence>
<feature type="region of interest" description="Disordered" evidence="1">
    <location>
        <begin position="1"/>
        <end position="71"/>
    </location>
</feature>
<dbReference type="EMBL" id="JAETXL010000004">
    <property type="protein sequence ID" value="MBL6276729.1"/>
    <property type="molecule type" value="Genomic_DNA"/>
</dbReference>
<dbReference type="RefSeq" id="WP_203221546.1">
    <property type="nucleotide sequence ID" value="NZ_JAETXL010000004.1"/>
</dbReference>
<keyword evidence="3" id="KW-1185">Reference proteome</keyword>
<gene>
    <name evidence="2" type="ORF">JMF97_11205</name>
</gene>
<sequence>MPLSGSGETSAAQPLPMSFPLPAAAPPTARRPRARAVASDPTEETPAGETPDDETAGETRTRETRTPVGDRQLVFFGAETAEPSVADLAGLLAGPGEVHRMGGTARLSVVVDAGWRVHVLVAELAQRGVRATWTPTEDQRYAVRTAYTRAIVPLAAAWLRGPTQQPPAGFQLDGRRLRLWLAAAGVVDPPEILLHLGGVDPGRWSVVGAALTAAGLVGELVEPGAGGPAYRISGRRRVLRLAELVGEPPPAAPPGAWPVRD</sequence>
<protein>
    <submittedName>
        <fullName evidence="2">Uncharacterized protein</fullName>
    </submittedName>
</protein>
<organism evidence="2 3">
    <name type="scientific">Micromonospora fiedleri</name>
    <dbReference type="NCBI Taxonomy" id="1157498"/>
    <lineage>
        <taxon>Bacteria</taxon>
        <taxon>Bacillati</taxon>
        <taxon>Actinomycetota</taxon>
        <taxon>Actinomycetes</taxon>
        <taxon>Micromonosporales</taxon>
        <taxon>Micromonosporaceae</taxon>
        <taxon>Micromonospora</taxon>
    </lineage>
</organism>
<reference evidence="2 3" key="1">
    <citation type="submission" date="2021-01" db="EMBL/GenBank/DDBJ databases">
        <title>Genome sequencing of Micromonospora fiedleri MG-37.</title>
        <authorList>
            <person name="Moreland P.E.J."/>
            <person name="Stach J.E.M."/>
        </authorList>
    </citation>
    <scope>NUCLEOTIDE SEQUENCE [LARGE SCALE GENOMIC DNA]</scope>
    <source>
        <strain evidence="2 3">MG-37</strain>
    </source>
</reference>
<name>A0ABS1ULJ6_9ACTN</name>
<proteinExistence type="predicted"/>
<evidence type="ECO:0000313" key="2">
    <source>
        <dbReference type="EMBL" id="MBL6276729.1"/>
    </source>
</evidence>
<accession>A0ABS1ULJ6</accession>
<feature type="compositionally biased region" description="Polar residues" evidence="1">
    <location>
        <begin position="1"/>
        <end position="12"/>
    </location>
</feature>